<keyword evidence="3" id="KW-1185">Reference proteome</keyword>
<dbReference type="RefSeq" id="WP_164036755.1">
    <property type="nucleotide sequence ID" value="NZ_JAAGNZ010000001.1"/>
</dbReference>
<dbReference type="Proteomes" id="UP000477386">
    <property type="component" value="Unassembled WGS sequence"/>
</dbReference>
<dbReference type="Gene3D" id="1.10.10.10">
    <property type="entry name" value="Winged helix-like DNA-binding domain superfamily/Winged helix DNA-binding domain"/>
    <property type="match status" value="1"/>
</dbReference>
<evidence type="ECO:0000313" key="2">
    <source>
        <dbReference type="EMBL" id="NEU67143.1"/>
    </source>
</evidence>
<gene>
    <name evidence="2" type="ORF">GK091_09655</name>
</gene>
<dbReference type="InterPro" id="IPR036388">
    <property type="entry name" value="WH-like_DNA-bd_sf"/>
</dbReference>
<evidence type="ECO:0000313" key="3">
    <source>
        <dbReference type="Proteomes" id="UP000477386"/>
    </source>
</evidence>
<dbReference type="SUPFAM" id="SSF46785">
    <property type="entry name" value="Winged helix' DNA-binding domain"/>
    <property type="match status" value="1"/>
</dbReference>
<name>A0A6M0IJP3_9BACT</name>
<evidence type="ECO:0000259" key="1">
    <source>
        <dbReference type="Pfam" id="PF03551"/>
    </source>
</evidence>
<comment type="caution">
    <text evidence="2">The sequence shown here is derived from an EMBL/GenBank/DDBJ whole genome shotgun (WGS) entry which is preliminary data.</text>
</comment>
<dbReference type="EMBL" id="JAAGNZ010000001">
    <property type="protein sequence ID" value="NEU67143.1"/>
    <property type="molecule type" value="Genomic_DNA"/>
</dbReference>
<dbReference type="InterPro" id="IPR036390">
    <property type="entry name" value="WH_DNA-bd_sf"/>
</dbReference>
<dbReference type="InterPro" id="IPR005149">
    <property type="entry name" value="Tscrpt_reg_PadR_N"/>
</dbReference>
<feature type="domain" description="Transcription regulator PadR N-terminal" evidence="1">
    <location>
        <begin position="22"/>
        <end position="89"/>
    </location>
</feature>
<proteinExistence type="predicted"/>
<reference evidence="2 3" key="1">
    <citation type="submission" date="2020-02" db="EMBL/GenBank/DDBJ databases">
        <title>Draft genome sequence of two Spirosoma agri KCTC 52727 and Spirosoma terrae KCTC 52035.</title>
        <authorList>
            <person name="Rojas J."/>
            <person name="Ambika Manirajan B."/>
            <person name="Ratering S."/>
            <person name="Suarez C."/>
            <person name="Schnell S."/>
        </authorList>
    </citation>
    <scope>NUCLEOTIDE SEQUENCE [LARGE SCALE GENOMIC DNA]</scope>
    <source>
        <strain evidence="2 3">KCTC 52727</strain>
    </source>
</reference>
<organism evidence="2 3">
    <name type="scientific">Spirosoma agri</name>
    <dbReference type="NCBI Taxonomy" id="1987381"/>
    <lineage>
        <taxon>Bacteria</taxon>
        <taxon>Pseudomonadati</taxon>
        <taxon>Bacteroidota</taxon>
        <taxon>Cytophagia</taxon>
        <taxon>Cytophagales</taxon>
        <taxon>Cytophagaceae</taxon>
        <taxon>Spirosoma</taxon>
    </lineage>
</organism>
<accession>A0A6M0IJP3</accession>
<dbReference type="AlphaFoldDB" id="A0A6M0IJP3"/>
<protein>
    <submittedName>
        <fullName evidence="2">PadR family transcriptional regulator</fullName>
    </submittedName>
</protein>
<dbReference type="Pfam" id="PF03551">
    <property type="entry name" value="PadR"/>
    <property type="match status" value="1"/>
</dbReference>
<sequence length="111" mass="12488">MKGTQLGELEEIVLLTVALLYNDAYGVAVLEELSSRLERPMSLGVVHRTLQRLEEKGLVHSRFSEPIAERGGRSKRLFTITLAGEQAVQEARRIRNELWDGIPKTAFGRLT</sequence>